<dbReference type="InterPro" id="IPR038765">
    <property type="entry name" value="Papain-like_cys_pep_sf"/>
</dbReference>
<feature type="region of interest" description="Disordered" evidence="1">
    <location>
        <begin position="1"/>
        <end position="100"/>
    </location>
</feature>
<dbReference type="PANTHER" id="PTHR42736:SF1">
    <property type="entry name" value="PROTEIN-GLUTAMINE GAMMA-GLUTAMYLTRANSFERASE"/>
    <property type="match status" value="1"/>
</dbReference>
<feature type="transmembrane region" description="Helical" evidence="2">
    <location>
        <begin position="275"/>
        <end position="297"/>
    </location>
</feature>
<name>A0A4V2NY38_9ACTN</name>
<gene>
    <name evidence="4" type="ORF">EPD65_10400</name>
</gene>
<dbReference type="OrthoDB" id="9804023at2"/>
<accession>A0A4V2NY38</accession>
<keyword evidence="5" id="KW-1185">Reference proteome</keyword>
<feature type="transmembrane region" description="Helical" evidence="2">
    <location>
        <begin position="233"/>
        <end position="255"/>
    </location>
</feature>
<comment type="caution">
    <text evidence="4">The sequence shown here is derived from an EMBL/GenBank/DDBJ whole genome shotgun (WGS) entry which is preliminary data.</text>
</comment>
<dbReference type="SUPFAM" id="SSF54001">
    <property type="entry name" value="Cysteine proteinases"/>
    <property type="match status" value="1"/>
</dbReference>
<keyword evidence="2" id="KW-0812">Transmembrane</keyword>
<dbReference type="Pfam" id="PF01841">
    <property type="entry name" value="Transglut_core"/>
    <property type="match status" value="1"/>
</dbReference>
<keyword evidence="2" id="KW-1133">Transmembrane helix</keyword>
<evidence type="ECO:0000256" key="1">
    <source>
        <dbReference type="SAM" id="MobiDB-lite"/>
    </source>
</evidence>
<evidence type="ECO:0000256" key="2">
    <source>
        <dbReference type="SAM" id="Phobius"/>
    </source>
</evidence>
<feature type="compositionally biased region" description="Low complexity" evidence="1">
    <location>
        <begin position="665"/>
        <end position="679"/>
    </location>
</feature>
<dbReference type="InterPro" id="IPR021878">
    <property type="entry name" value="TgpA_N"/>
</dbReference>
<dbReference type="Pfam" id="PF11992">
    <property type="entry name" value="TgpA_N"/>
    <property type="match status" value="1"/>
</dbReference>
<dbReference type="EMBL" id="SJZJ01000016">
    <property type="protein sequence ID" value="TCJ23672.1"/>
    <property type="molecule type" value="Genomic_DNA"/>
</dbReference>
<dbReference type="InterPro" id="IPR002931">
    <property type="entry name" value="Transglutaminase-like"/>
</dbReference>
<evidence type="ECO:0000313" key="4">
    <source>
        <dbReference type="EMBL" id="TCJ23672.1"/>
    </source>
</evidence>
<proteinExistence type="predicted"/>
<dbReference type="AlphaFoldDB" id="A0A4V2NY38"/>
<dbReference type="SMART" id="SM00460">
    <property type="entry name" value="TGc"/>
    <property type="match status" value="1"/>
</dbReference>
<feature type="domain" description="Transglutaminase-like" evidence="3">
    <location>
        <begin position="578"/>
        <end position="648"/>
    </location>
</feature>
<dbReference type="PANTHER" id="PTHR42736">
    <property type="entry name" value="PROTEIN-GLUTAMINE GAMMA-GLUTAMYLTRANSFERASE"/>
    <property type="match status" value="1"/>
</dbReference>
<dbReference type="Proteomes" id="UP000295453">
    <property type="component" value="Unassembled WGS sequence"/>
</dbReference>
<dbReference type="InterPro" id="IPR052901">
    <property type="entry name" value="Bact_TGase-like"/>
</dbReference>
<evidence type="ECO:0000259" key="3">
    <source>
        <dbReference type="SMART" id="SM00460"/>
    </source>
</evidence>
<feature type="transmembrane region" description="Helical" evidence="2">
    <location>
        <begin position="325"/>
        <end position="343"/>
    </location>
</feature>
<sequence>MARRRDGGGRRPHARGARGGRADPADHHRHRVAHGQLAPRDARRRAGRRARGCDHPPPAPPPRRAGGRPGSRRRPVELRPHGHPARRSAPGSGVACRDRPPRHGPGCGLARAGGHAVTTLRSPVVAAWAAATTWLVLTSWSRLVEQSKGFDHRLLVAIALVCAVGVGLRRVGLEWPFALSGQFLTALLVLQAQLGTSLLPTTGSTRHALLALVHALDSAAQNATPVAPKLPSIVPLLLVGGVAVHLVVDLVAVSLGRVLPASLPLLAAWVLPVSVLGSTSGTGLFLLAAGSWLALVATHEHVDRGRWGQLATHGRGAVLRSGPPTIVLGGTALLLAALLPGVLPHREPYRLDGDRPGGTVRVADPVADLQRNLTRGTDVDLMRVTLVNDVAAPSYVRVAVLDEFDGKAWRVGPRTWPSTNAVDDGFPPAPALRLPGQRVSWKVAVSPSFASDWLPLPSWTMSVLTGDAWRYDSTQLDVHRAGQPGTTAGLHYAVEEYRPHIDPALLKRAAPDPSHQASDTALPTTRPEWVQRLARQVTEGATTDYQRAVDLQEWFQHDFTYSTDTEPGSGFEALGDFLNHSRTGYCEQFAASMALLARELDMPARVSVGFLRPRHLTGMTYEFSAHDLHAWPEIWFSGVGWVGFEPTPTSHTGSVPAWSRPTGQPSPSASPSTTARPTTLPKPQTPAPRDNGAAASPEGHDARVPLLVCLVLVALAAVATTPRLVRSRRRTRRLGSSDVEDWWEELHATAFDLGVAWPSGRSPRATARSVAAHFAAEHEADAREALDRIVDALELHRYAPTGTGTATSADVTTCVLALRAAAGARVVRRATWWPRSVLRGQWGAGRLRSAESA</sequence>
<protein>
    <submittedName>
        <fullName evidence="4">Transglutaminase domain-containing protein</fullName>
    </submittedName>
</protein>
<reference evidence="4 5" key="1">
    <citation type="submission" date="2019-03" db="EMBL/GenBank/DDBJ databases">
        <authorList>
            <person name="Kim M.K.M."/>
        </authorList>
    </citation>
    <scope>NUCLEOTIDE SEQUENCE [LARGE SCALE GENOMIC DNA]</scope>
    <source>
        <strain evidence="4 5">18JY15-6</strain>
    </source>
</reference>
<organism evidence="4 5">
    <name type="scientific">Nocardioides jejuensis</name>
    <dbReference type="NCBI Taxonomy" id="2502782"/>
    <lineage>
        <taxon>Bacteria</taxon>
        <taxon>Bacillati</taxon>
        <taxon>Actinomycetota</taxon>
        <taxon>Actinomycetes</taxon>
        <taxon>Propionibacteriales</taxon>
        <taxon>Nocardioidaceae</taxon>
        <taxon>Nocardioides</taxon>
    </lineage>
</organism>
<evidence type="ECO:0000313" key="5">
    <source>
        <dbReference type="Proteomes" id="UP000295453"/>
    </source>
</evidence>
<keyword evidence="2" id="KW-0472">Membrane</keyword>
<feature type="region of interest" description="Disordered" evidence="1">
    <location>
        <begin position="650"/>
        <end position="698"/>
    </location>
</feature>
<dbReference type="Gene3D" id="3.10.620.30">
    <property type="match status" value="1"/>
</dbReference>